<organism evidence="2 3">
    <name type="scientific">Dreissena polymorpha</name>
    <name type="common">Zebra mussel</name>
    <name type="synonym">Mytilus polymorpha</name>
    <dbReference type="NCBI Taxonomy" id="45954"/>
    <lineage>
        <taxon>Eukaryota</taxon>
        <taxon>Metazoa</taxon>
        <taxon>Spiralia</taxon>
        <taxon>Lophotrochozoa</taxon>
        <taxon>Mollusca</taxon>
        <taxon>Bivalvia</taxon>
        <taxon>Autobranchia</taxon>
        <taxon>Heteroconchia</taxon>
        <taxon>Euheterodonta</taxon>
        <taxon>Imparidentia</taxon>
        <taxon>Neoheterodontei</taxon>
        <taxon>Myida</taxon>
        <taxon>Dreissenoidea</taxon>
        <taxon>Dreissenidae</taxon>
        <taxon>Dreissena</taxon>
    </lineage>
</organism>
<dbReference type="EMBL" id="JAIWYP010000008">
    <property type="protein sequence ID" value="KAH3785669.1"/>
    <property type="molecule type" value="Genomic_DNA"/>
</dbReference>
<dbReference type="Proteomes" id="UP000828390">
    <property type="component" value="Unassembled WGS sequence"/>
</dbReference>
<sequence>MRYLLSNGIRYEPLQLVDAVVHALPSLLLHQRLPDLKTQDPMALLLELYKMRE</sequence>
<dbReference type="EMBL" id="JAIWYP010000008">
    <property type="protein sequence ID" value="KAH3785542.1"/>
    <property type="molecule type" value="Genomic_DNA"/>
</dbReference>
<keyword evidence="3" id="KW-1185">Reference proteome</keyword>
<evidence type="ECO:0000313" key="3">
    <source>
        <dbReference type="Proteomes" id="UP000828390"/>
    </source>
</evidence>
<reference evidence="2" key="1">
    <citation type="journal article" date="2019" name="bioRxiv">
        <title>The Genome of the Zebra Mussel, Dreissena polymorpha: A Resource for Invasive Species Research.</title>
        <authorList>
            <person name="McCartney M.A."/>
            <person name="Auch B."/>
            <person name="Kono T."/>
            <person name="Mallez S."/>
            <person name="Zhang Y."/>
            <person name="Obille A."/>
            <person name="Becker A."/>
            <person name="Abrahante J.E."/>
            <person name="Garbe J."/>
            <person name="Badalamenti J.P."/>
            <person name="Herman A."/>
            <person name="Mangelson H."/>
            <person name="Liachko I."/>
            <person name="Sullivan S."/>
            <person name="Sone E.D."/>
            <person name="Koren S."/>
            <person name="Silverstein K.A.T."/>
            <person name="Beckman K.B."/>
            <person name="Gohl D.M."/>
        </authorList>
    </citation>
    <scope>NUCLEOTIDE SEQUENCE</scope>
    <source>
        <strain evidence="2">Duluth1</strain>
        <tissue evidence="2">Whole animal</tissue>
    </source>
</reference>
<dbReference type="AlphaFoldDB" id="A0A9D4ETV8"/>
<proteinExistence type="predicted"/>
<evidence type="ECO:0000313" key="1">
    <source>
        <dbReference type="EMBL" id="KAH3785542.1"/>
    </source>
</evidence>
<accession>A0A9D4ETV8</accession>
<comment type="caution">
    <text evidence="2">The sequence shown here is derived from an EMBL/GenBank/DDBJ whole genome shotgun (WGS) entry which is preliminary data.</text>
</comment>
<protein>
    <submittedName>
        <fullName evidence="2">Uncharacterized protein</fullName>
    </submittedName>
</protein>
<name>A0A9D4ETV8_DREPO</name>
<evidence type="ECO:0000313" key="2">
    <source>
        <dbReference type="EMBL" id="KAH3785669.1"/>
    </source>
</evidence>
<gene>
    <name evidence="1" type="ORF">DPMN_163633</name>
    <name evidence="2" type="ORF">DPMN_163762</name>
</gene>
<reference evidence="2" key="2">
    <citation type="submission" date="2020-11" db="EMBL/GenBank/DDBJ databases">
        <authorList>
            <person name="McCartney M.A."/>
            <person name="Auch B."/>
            <person name="Kono T."/>
            <person name="Mallez S."/>
            <person name="Becker A."/>
            <person name="Gohl D.M."/>
            <person name="Silverstein K.A.T."/>
            <person name="Koren S."/>
            <person name="Bechman K.B."/>
            <person name="Herman A."/>
            <person name="Abrahante J.E."/>
            <person name="Garbe J."/>
        </authorList>
    </citation>
    <scope>NUCLEOTIDE SEQUENCE</scope>
    <source>
        <strain evidence="2">Duluth1</strain>
        <tissue evidence="2">Whole animal</tissue>
    </source>
</reference>